<dbReference type="EMBL" id="JAGYPJ010000001">
    <property type="protein sequence ID" value="MBS4199163.1"/>
    <property type="molecule type" value="Genomic_DNA"/>
</dbReference>
<dbReference type="PANTHER" id="PTHR46517:SF1">
    <property type="entry name" value="FRUCTOSE-2,6-BISPHOSPHATASE TIGAR"/>
    <property type="match status" value="1"/>
</dbReference>
<dbReference type="GO" id="GO:0004331">
    <property type="term" value="F:fructose-2,6-bisphosphate 2-phosphatase activity"/>
    <property type="evidence" value="ECO:0007669"/>
    <property type="project" value="TreeGrafter"/>
</dbReference>
<keyword evidence="1" id="KW-0378">Hydrolase</keyword>
<dbReference type="Gene3D" id="3.40.50.1240">
    <property type="entry name" value="Phosphoglycerate mutase-like"/>
    <property type="match status" value="1"/>
</dbReference>
<proteinExistence type="predicted"/>
<feature type="active site" description="Tele-phosphohistidine intermediate" evidence="2">
    <location>
        <position position="9"/>
    </location>
</feature>
<evidence type="ECO:0000256" key="2">
    <source>
        <dbReference type="PIRSR" id="PIRSR613078-1"/>
    </source>
</evidence>
<feature type="active site" description="Proton donor/acceptor" evidence="2">
    <location>
        <position position="82"/>
    </location>
</feature>
<dbReference type="RefSeq" id="WP_213109863.1">
    <property type="nucleotide sequence ID" value="NZ_JAGYPJ010000001.1"/>
</dbReference>
<evidence type="ECO:0000256" key="3">
    <source>
        <dbReference type="PIRSR" id="PIRSR613078-2"/>
    </source>
</evidence>
<evidence type="ECO:0000313" key="5">
    <source>
        <dbReference type="Proteomes" id="UP000682713"/>
    </source>
</evidence>
<sequence>MTQIVLIRHGITDWNTERRAQGQSDIPLNEEGRQQARALASRLKSEKWDLIFSSDLSRAKETADILAKTLGLDVQTDHRLREMHKGETEGTTLEERINRWGSKWESLSLGIEDDKSITRRGTSFLSEIMKTYKGKRILVVSHGALIGNTIKGLIPSTNIDVFFHNTSMTTINYNGSDWNCELFNCAKHLSSE</sequence>
<evidence type="ECO:0000313" key="4">
    <source>
        <dbReference type="EMBL" id="MBS4199163.1"/>
    </source>
</evidence>
<accession>A0A942TKJ7</accession>
<gene>
    <name evidence="4" type="ORF">KHA93_05780</name>
</gene>
<dbReference type="InterPro" id="IPR029033">
    <property type="entry name" value="His_PPase_superfam"/>
</dbReference>
<dbReference type="GO" id="GO:0045820">
    <property type="term" value="P:negative regulation of glycolytic process"/>
    <property type="evidence" value="ECO:0007669"/>
    <property type="project" value="TreeGrafter"/>
</dbReference>
<feature type="binding site" evidence="3">
    <location>
        <position position="58"/>
    </location>
    <ligand>
        <name>substrate</name>
    </ligand>
</feature>
<dbReference type="Proteomes" id="UP000682713">
    <property type="component" value="Unassembled WGS sequence"/>
</dbReference>
<dbReference type="GO" id="GO:0043456">
    <property type="term" value="P:regulation of pentose-phosphate shunt"/>
    <property type="evidence" value="ECO:0007669"/>
    <property type="project" value="TreeGrafter"/>
</dbReference>
<dbReference type="SUPFAM" id="SSF53254">
    <property type="entry name" value="Phosphoglycerate mutase-like"/>
    <property type="match status" value="1"/>
</dbReference>
<name>A0A942TKJ7_9BACI</name>
<keyword evidence="5" id="KW-1185">Reference proteome</keyword>
<dbReference type="SMART" id="SM00855">
    <property type="entry name" value="PGAM"/>
    <property type="match status" value="1"/>
</dbReference>
<protein>
    <submittedName>
        <fullName evidence="4">Histidine phosphatase family protein</fullName>
    </submittedName>
</protein>
<feature type="binding site" evidence="3">
    <location>
        <begin position="8"/>
        <end position="15"/>
    </location>
    <ligand>
        <name>substrate</name>
    </ligand>
</feature>
<organism evidence="4 5">
    <name type="scientific">Lederbergia citrisecunda</name>
    <dbReference type="NCBI Taxonomy" id="2833583"/>
    <lineage>
        <taxon>Bacteria</taxon>
        <taxon>Bacillati</taxon>
        <taxon>Bacillota</taxon>
        <taxon>Bacilli</taxon>
        <taxon>Bacillales</taxon>
        <taxon>Bacillaceae</taxon>
        <taxon>Lederbergia</taxon>
    </lineage>
</organism>
<dbReference type="Pfam" id="PF00300">
    <property type="entry name" value="His_Phos_1"/>
    <property type="match status" value="1"/>
</dbReference>
<dbReference type="PANTHER" id="PTHR46517">
    <property type="entry name" value="FRUCTOSE-2,6-BISPHOSPHATASE TIGAR"/>
    <property type="match status" value="1"/>
</dbReference>
<dbReference type="GO" id="GO:0005829">
    <property type="term" value="C:cytosol"/>
    <property type="evidence" value="ECO:0007669"/>
    <property type="project" value="TreeGrafter"/>
</dbReference>
<reference evidence="4 5" key="1">
    <citation type="submission" date="2021-05" db="EMBL/GenBank/DDBJ databases">
        <title>Novel Bacillus species.</title>
        <authorList>
            <person name="Liu G."/>
        </authorList>
    </citation>
    <scope>NUCLEOTIDE SEQUENCE [LARGE SCALE GENOMIC DNA]</scope>
    <source>
        <strain evidence="4 5">FJAT-49732</strain>
    </source>
</reference>
<dbReference type="CDD" id="cd07067">
    <property type="entry name" value="HP_PGM_like"/>
    <property type="match status" value="1"/>
</dbReference>
<comment type="caution">
    <text evidence="4">The sequence shown here is derived from an EMBL/GenBank/DDBJ whole genome shotgun (WGS) entry which is preliminary data.</text>
</comment>
<evidence type="ECO:0000256" key="1">
    <source>
        <dbReference type="ARBA" id="ARBA00022801"/>
    </source>
</evidence>
<dbReference type="AlphaFoldDB" id="A0A942TKJ7"/>
<dbReference type="InterPro" id="IPR013078">
    <property type="entry name" value="His_Pase_superF_clade-1"/>
</dbReference>
<dbReference type="InterPro" id="IPR051695">
    <property type="entry name" value="Phosphoglycerate_Mutase"/>
</dbReference>